<dbReference type="Pfam" id="PF02639">
    <property type="entry name" value="DUF188"/>
    <property type="match status" value="1"/>
</dbReference>
<sequence>MIAKEENWYARFIASFDHIPNEQDKNNEWSFVDPGRDSVDLYILNEIRKGDILITQDIGLASLVLPKGVYALSPRGTDYKEETINTMLDFRFLSAKARQQGVYGKGPSPFTKEDRLNFQHSLRRLLSEIEGV</sequence>
<name>A0A2X4VYK9_LEDLE</name>
<keyword evidence="3" id="KW-1185">Reference proteome</keyword>
<dbReference type="EMBL" id="LS483476">
    <property type="protein sequence ID" value="SQI55931.1"/>
    <property type="molecule type" value="Genomic_DNA"/>
</dbReference>
<evidence type="ECO:0000256" key="1">
    <source>
        <dbReference type="ARBA" id="ARBA00008522"/>
    </source>
</evidence>
<gene>
    <name evidence="2" type="primary">yaiI</name>
    <name evidence="2" type="ORF">NCTC4824_01671</name>
</gene>
<reference evidence="2 3" key="1">
    <citation type="submission" date="2018-06" db="EMBL/GenBank/DDBJ databases">
        <authorList>
            <consortium name="Pathogen Informatics"/>
            <person name="Doyle S."/>
        </authorList>
    </citation>
    <scope>NUCLEOTIDE SEQUENCE [LARGE SCALE GENOMIC DNA]</scope>
    <source>
        <strain evidence="2 3">NCTC4824</strain>
    </source>
</reference>
<dbReference type="InterPro" id="IPR003791">
    <property type="entry name" value="UPF0178"/>
</dbReference>
<dbReference type="KEGG" id="blen:NCTC4824_01671"/>
<dbReference type="PANTHER" id="PTHR35146">
    <property type="entry name" value="UPF0178 PROTEIN YAII"/>
    <property type="match status" value="1"/>
</dbReference>
<dbReference type="AlphaFoldDB" id="A0A2X4VYK9"/>
<evidence type="ECO:0000313" key="2">
    <source>
        <dbReference type="EMBL" id="SQI55931.1"/>
    </source>
</evidence>
<proteinExistence type="inferred from homology"/>
<evidence type="ECO:0000313" key="3">
    <source>
        <dbReference type="Proteomes" id="UP000249134"/>
    </source>
</evidence>
<dbReference type="PANTHER" id="PTHR35146:SF1">
    <property type="entry name" value="UPF0178 PROTEIN YAII"/>
    <property type="match status" value="1"/>
</dbReference>
<accession>A0A2X4VYK9</accession>
<comment type="similarity">
    <text evidence="1">Belongs to the UPF0178 family.</text>
</comment>
<organism evidence="2 3">
    <name type="scientific">Lederbergia lenta</name>
    <name type="common">Bacillus lentus</name>
    <dbReference type="NCBI Taxonomy" id="1467"/>
    <lineage>
        <taxon>Bacteria</taxon>
        <taxon>Bacillati</taxon>
        <taxon>Bacillota</taxon>
        <taxon>Bacilli</taxon>
        <taxon>Bacillales</taxon>
        <taxon>Bacillaceae</taxon>
        <taxon>Lederbergia</taxon>
    </lineage>
</organism>
<protein>
    <submittedName>
        <fullName evidence="2">Protein YqxD</fullName>
    </submittedName>
</protein>
<dbReference type="Proteomes" id="UP000249134">
    <property type="component" value="Chromosome 1"/>
</dbReference>
<dbReference type="STRING" id="1348624.GCA_001591545_00751"/>